<accession>A0A2W2AEU6</accession>
<comment type="caution">
    <text evidence="2">The sequence shown here is derived from an EMBL/GenBank/DDBJ whole genome shotgun (WGS) entry which is preliminary data.</text>
</comment>
<dbReference type="PANTHER" id="PTHR13696:SF52">
    <property type="entry name" value="PARA FAMILY PROTEIN CT_582"/>
    <property type="match status" value="1"/>
</dbReference>
<dbReference type="InterPro" id="IPR027417">
    <property type="entry name" value="P-loop_NTPase"/>
</dbReference>
<organism evidence="2 3">
    <name type="scientific">Taibaiella soli</name>
    <dbReference type="NCBI Taxonomy" id="1649169"/>
    <lineage>
        <taxon>Bacteria</taxon>
        <taxon>Pseudomonadati</taxon>
        <taxon>Bacteroidota</taxon>
        <taxon>Chitinophagia</taxon>
        <taxon>Chitinophagales</taxon>
        <taxon>Chitinophagaceae</taxon>
        <taxon>Taibaiella</taxon>
    </lineage>
</organism>
<gene>
    <name evidence="2" type="ORF">DN068_14290</name>
</gene>
<evidence type="ECO:0000313" key="3">
    <source>
        <dbReference type="Proteomes" id="UP000248745"/>
    </source>
</evidence>
<evidence type="ECO:0000259" key="1">
    <source>
        <dbReference type="Pfam" id="PF13614"/>
    </source>
</evidence>
<reference evidence="2 3" key="1">
    <citation type="submission" date="2018-06" db="EMBL/GenBank/DDBJ databases">
        <title>Mucibacter soli gen. nov., sp. nov., a new member of the family Chitinophagaceae producing mucin.</title>
        <authorList>
            <person name="Kim M.-K."/>
            <person name="Park S."/>
            <person name="Kim T.-S."/>
            <person name="Joung Y."/>
            <person name="Han J.-H."/>
            <person name="Kim S.B."/>
        </authorList>
    </citation>
    <scope>NUCLEOTIDE SEQUENCE [LARGE SCALE GENOMIC DNA]</scope>
    <source>
        <strain evidence="2 3">R1-15</strain>
    </source>
</reference>
<dbReference type="OrthoDB" id="9815116at2"/>
<sequence>MFVASLYNLKGGVGKTASCVNFAYMAASDGFKTLLWDLDPQGASSFYYNAQPKAKSSVKKIMENELALGDAIMSTDYKNLDIIPADLSARKLDIVLDENHASKKHLSHLLKAVDDDYDFVFIDCPPGFSVLADNIFFASDAVLMPVIPTTLSLRTYDLVKNYFEDKNIGLDKLMCFFSMVDTRKKMHNEVMQDLYKDKRFFVYYVPYLSDVEKMGIHHAPVEAFAKSSYAAVCYRALWNEVKEGVLA</sequence>
<evidence type="ECO:0000313" key="2">
    <source>
        <dbReference type="EMBL" id="PZF72102.1"/>
    </source>
</evidence>
<dbReference type="Proteomes" id="UP000248745">
    <property type="component" value="Unassembled WGS sequence"/>
</dbReference>
<protein>
    <submittedName>
        <fullName evidence="2">ParA family protein</fullName>
    </submittedName>
</protein>
<keyword evidence="3" id="KW-1185">Reference proteome</keyword>
<dbReference type="Pfam" id="PF13614">
    <property type="entry name" value="AAA_31"/>
    <property type="match status" value="1"/>
</dbReference>
<dbReference type="EMBL" id="QKTW01000019">
    <property type="protein sequence ID" value="PZF72102.1"/>
    <property type="molecule type" value="Genomic_DNA"/>
</dbReference>
<dbReference type="SUPFAM" id="SSF52540">
    <property type="entry name" value="P-loop containing nucleoside triphosphate hydrolases"/>
    <property type="match status" value="1"/>
</dbReference>
<dbReference type="AlphaFoldDB" id="A0A2W2AEU6"/>
<feature type="domain" description="AAA" evidence="1">
    <location>
        <begin position="3"/>
        <end position="155"/>
    </location>
</feature>
<dbReference type="InterPro" id="IPR050678">
    <property type="entry name" value="DNA_Partitioning_ATPase"/>
</dbReference>
<proteinExistence type="predicted"/>
<dbReference type="Gene3D" id="3.40.50.300">
    <property type="entry name" value="P-loop containing nucleotide triphosphate hydrolases"/>
    <property type="match status" value="1"/>
</dbReference>
<name>A0A2W2AEU6_9BACT</name>
<dbReference type="PANTHER" id="PTHR13696">
    <property type="entry name" value="P-LOOP CONTAINING NUCLEOSIDE TRIPHOSPHATE HYDROLASE"/>
    <property type="match status" value="1"/>
</dbReference>
<dbReference type="RefSeq" id="WP_110999617.1">
    <property type="nucleotide sequence ID" value="NZ_QKTW01000019.1"/>
</dbReference>
<dbReference type="InterPro" id="IPR025669">
    <property type="entry name" value="AAA_dom"/>
</dbReference>
<dbReference type="CDD" id="cd02042">
    <property type="entry name" value="ParAB_family"/>
    <property type="match status" value="1"/>
</dbReference>